<dbReference type="EC" id="3.5.1.5" evidence="2"/>
<dbReference type="InterPro" id="IPR036463">
    <property type="entry name" value="Urease_gamma_sf"/>
</dbReference>
<feature type="domain" description="Urease" evidence="13">
    <location>
        <begin position="430"/>
        <end position="893"/>
    </location>
</feature>
<keyword evidence="15" id="KW-1185">Reference proteome</keyword>
<dbReference type="NCBIfam" id="TIGR00192">
    <property type="entry name" value="urease_beta"/>
    <property type="match status" value="1"/>
</dbReference>
<dbReference type="GO" id="GO:0035550">
    <property type="term" value="C:urease complex"/>
    <property type="evidence" value="ECO:0007669"/>
    <property type="project" value="InterPro"/>
</dbReference>
<keyword evidence="5 9" id="KW-0479">Metal-binding</keyword>
<dbReference type="InterPro" id="IPR002026">
    <property type="entry name" value="Urease_gamma/gamma-beta_su"/>
</dbReference>
<gene>
    <name evidence="14" type="ORF">HK097_006432</name>
</gene>
<comment type="cofactor">
    <cofactor evidence="9">
        <name>Ni cation</name>
        <dbReference type="ChEBI" id="CHEBI:25516"/>
    </cofactor>
    <text evidence="9">Binds 2 nickel ions per subunit.</text>
</comment>
<feature type="binding site" evidence="11">
    <location>
        <position position="520"/>
    </location>
    <ligand>
        <name>substrate</name>
    </ligand>
</feature>
<dbReference type="InterPro" id="IPR017951">
    <property type="entry name" value="Urease_asu_c"/>
</dbReference>
<dbReference type="PROSITE" id="PS51368">
    <property type="entry name" value="UREASE_3"/>
    <property type="match status" value="1"/>
</dbReference>
<dbReference type="SUPFAM" id="SSF51278">
    <property type="entry name" value="Urease, beta-subunit"/>
    <property type="match status" value="1"/>
</dbReference>
<name>A0AAD5X8U8_9FUNG</name>
<feature type="active site" description="Proton donor" evidence="10 11">
    <location>
        <position position="621"/>
    </location>
</feature>
<dbReference type="HAMAP" id="MF_01954">
    <property type="entry name" value="Urease_beta"/>
    <property type="match status" value="1"/>
</dbReference>
<dbReference type="Gene3D" id="3.30.280.10">
    <property type="entry name" value="Urease, gamma-like subunit"/>
    <property type="match status" value="1"/>
</dbReference>
<dbReference type="EMBL" id="JADGJD010000030">
    <property type="protein sequence ID" value="KAJ3056525.1"/>
    <property type="molecule type" value="Genomic_DNA"/>
</dbReference>
<comment type="PTM">
    <text evidence="8">Carbamylation allows a single lysine to coordinate two nickel ions.</text>
</comment>
<evidence type="ECO:0000313" key="15">
    <source>
        <dbReference type="Proteomes" id="UP001212841"/>
    </source>
</evidence>
<dbReference type="NCBIfam" id="TIGR01792">
    <property type="entry name" value="urease_alph"/>
    <property type="match status" value="1"/>
</dbReference>
<dbReference type="CDD" id="cd00407">
    <property type="entry name" value="Urease_beta"/>
    <property type="match status" value="1"/>
</dbReference>
<dbReference type="InterPro" id="IPR002019">
    <property type="entry name" value="Urease_beta-like"/>
</dbReference>
<dbReference type="CDD" id="cd00390">
    <property type="entry name" value="Urease_gamma"/>
    <property type="match status" value="1"/>
</dbReference>
<dbReference type="Pfam" id="PF00547">
    <property type="entry name" value="Urease_gamma"/>
    <property type="match status" value="1"/>
</dbReference>
<feature type="compositionally biased region" description="Pro residues" evidence="12">
    <location>
        <begin position="9"/>
        <end position="24"/>
    </location>
</feature>
<dbReference type="InterPro" id="IPR011612">
    <property type="entry name" value="Urease_alpha_N_dom"/>
</dbReference>
<feature type="binding site" evidence="9">
    <location>
        <position position="547"/>
    </location>
    <ligand>
        <name>Ni(2+)</name>
        <dbReference type="ChEBI" id="CHEBI:49786"/>
        <label>2</label>
    </ligand>
</feature>
<proteinExistence type="inferred from homology"/>
<evidence type="ECO:0000256" key="4">
    <source>
        <dbReference type="ARBA" id="ARBA00022596"/>
    </source>
</evidence>
<dbReference type="PANTHER" id="PTHR33569:SF1">
    <property type="entry name" value="UREASE"/>
    <property type="match status" value="1"/>
</dbReference>
<feature type="region of interest" description="Disordered" evidence="12">
    <location>
        <begin position="1"/>
        <end position="32"/>
    </location>
</feature>
<dbReference type="InterPro" id="IPR050069">
    <property type="entry name" value="Urease_subunit"/>
</dbReference>
<evidence type="ECO:0000256" key="7">
    <source>
        <dbReference type="ARBA" id="ARBA00030395"/>
    </source>
</evidence>
<evidence type="ECO:0000313" key="14">
    <source>
        <dbReference type="EMBL" id="KAJ3056525.1"/>
    </source>
</evidence>
<dbReference type="PROSITE" id="PS00145">
    <property type="entry name" value="UREASE_2"/>
    <property type="match status" value="1"/>
</dbReference>
<dbReference type="InterPro" id="IPR006680">
    <property type="entry name" value="Amidohydro-rel"/>
</dbReference>
<dbReference type="InterPro" id="IPR036461">
    <property type="entry name" value="Urease_betasu_sf"/>
</dbReference>
<dbReference type="InterPro" id="IPR011059">
    <property type="entry name" value="Metal-dep_hydrolase_composite"/>
</dbReference>
<dbReference type="GO" id="GO:0043419">
    <property type="term" value="P:urea catabolic process"/>
    <property type="evidence" value="ECO:0007669"/>
    <property type="project" value="InterPro"/>
</dbReference>
<dbReference type="NCBIfam" id="NF009686">
    <property type="entry name" value="PRK13207.1"/>
    <property type="match status" value="1"/>
</dbReference>
<evidence type="ECO:0000259" key="13">
    <source>
        <dbReference type="PROSITE" id="PS51368"/>
    </source>
</evidence>
<dbReference type="Gene3D" id="2.10.150.10">
    <property type="entry name" value="Urease, beta subunit"/>
    <property type="match status" value="1"/>
</dbReference>
<feature type="binding site" evidence="9">
    <location>
        <position position="437"/>
    </location>
    <ligand>
        <name>Ni(2+)</name>
        <dbReference type="ChEBI" id="CHEBI:49786"/>
        <label>1</label>
    </ligand>
</feature>
<dbReference type="CDD" id="cd00375">
    <property type="entry name" value="Urease_alpha"/>
    <property type="match status" value="1"/>
</dbReference>
<dbReference type="Pfam" id="PF00699">
    <property type="entry name" value="Urease_beta"/>
    <property type="match status" value="1"/>
</dbReference>
<dbReference type="PANTHER" id="PTHR33569">
    <property type="entry name" value="UREASE"/>
    <property type="match status" value="1"/>
</dbReference>
<evidence type="ECO:0000256" key="3">
    <source>
        <dbReference type="ARBA" id="ARBA00013883"/>
    </source>
</evidence>
<dbReference type="GO" id="GO:0009039">
    <property type="term" value="F:urease activity"/>
    <property type="evidence" value="ECO:0007669"/>
    <property type="project" value="UniProtKB-EC"/>
</dbReference>
<dbReference type="InterPro" id="IPR032466">
    <property type="entry name" value="Metal_Hydrolase"/>
</dbReference>
<evidence type="ECO:0000256" key="10">
    <source>
        <dbReference type="PIRSR" id="PIRSR611612-52"/>
    </source>
</evidence>
<protein>
    <recommendedName>
        <fullName evidence="3">Urease</fullName>
        <ecNumber evidence="2">3.5.1.5</ecNumber>
    </recommendedName>
    <alternativeName>
        <fullName evidence="7">Urea amidohydrolase</fullName>
    </alternativeName>
</protein>
<dbReference type="InterPro" id="IPR029754">
    <property type="entry name" value="Urease_Ni-bd"/>
</dbReference>
<dbReference type="HAMAP" id="MF_01953">
    <property type="entry name" value="Urease_alpha"/>
    <property type="match status" value="1"/>
</dbReference>
<reference evidence="14" key="1">
    <citation type="submission" date="2020-05" db="EMBL/GenBank/DDBJ databases">
        <title>Phylogenomic resolution of chytrid fungi.</title>
        <authorList>
            <person name="Stajich J.E."/>
            <person name="Amses K."/>
            <person name="Simmons R."/>
            <person name="Seto K."/>
            <person name="Myers J."/>
            <person name="Bonds A."/>
            <person name="Quandt C.A."/>
            <person name="Barry K."/>
            <person name="Liu P."/>
            <person name="Grigoriev I."/>
            <person name="Longcore J.E."/>
            <person name="James T.Y."/>
        </authorList>
    </citation>
    <scope>NUCLEOTIDE SEQUENCE</scope>
    <source>
        <strain evidence="14">JEL0318</strain>
    </source>
</reference>
<evidence type="ECO:0000256" key="2">
    <source>
        <dbReference type="ARBA" id="ARBA00012934"/>
    </source>
</evidence>
<dbReference type="GO" id="GO:0016151">
    <property type="term" value="F:nickel cation binding"/>
    <property type="evidence" value="ECO:0007669"/>
    <property type="project" value="InterPro"/>
</dbReference>
<dbReference type="Pfam" id="PF01979">
    <property type="entry name" value="Amidohydro_1"/>
    <property type="match status" value="1"/>
</dbReference>
<dbReference type="Gene3D" id="2.30.40.10">
    <property type="entry name" value="Urease, subunit C, domain 1"/>
    <property type="match status" value="1"/>
</dbReference>
<dbReference type="InterPro" id="IPR005848">
    <property type="entry name" value="Urease_asu"/>
</dbReference>
<comment type="pathway">
    <text evidence="1">Nitrogen metabolism; urea degradation; CO(2) and NH(3) from urea (urease route): step 1/1.</text>
</comment>
<evidence type="ECO:0000256" key="8">
    <source>
        <dbReference type="PIRSR" id="PIRSR611612-50"/>
    </source>
</evidence>
<dbReference type="Proteomes" id="UP001212841">
    <property type="component" value="Unassembled WGS sequence"/>
</dbReference>
<feature type="binding site" evidence="9">
    <location>
        <position position="573"/>
    </location>
    <ligand>
        <name>Ni(2+)</name>
        <dbReference type="ChEBI" id="CHEBI:49786"/>
        <label>2</label>
    </ligand>
</feature>
<evidence type="ECO:0000256" key="1">
    <source>
        <dbReference type="ARBA" id="ARBA00004897"/>
    </source>
</evidence>
<dbReference type="PRINTS" id="PR01752">
    <property type="entry name" value="UREASE"/>
</dbReference>
<feature type="binding site" description="via carbamate group" evidence="9">
    <location>
        <position position="518"/>
    </location>
    <ligand>
        <name>Ni(2+)</name>
        <dbReference type="ChEBI" id="CHEBI:49786"/>
        <label>1</label>
    </ligand>
</feature>
<organism evidence="14 15">
    <name type="scientific">Rhizophlyctis rosea</name>
    <dbReference type="NCBI Taxonomy" id="64517"/>
    <lineage>
        <taxon>Eukaryota</taxon>
        <taxon>Fungi</taxon>
        <taxon>Fungi incertae sedis</taxon>
        <taxon>Chytridiomycota</taxon>
        <taxon>Chytridiomycota incertae sedis</taxon>
        <taxon>Chytridiomycetes</taxon>
        <taxon>Rhizophlyctidales</taxon>
        <taxon>Rhizophlyctidaceae</taxon>
        <taxon>Rhizophlyctis</taxon>
    </lineage>
</organism>
<dbReference type="NCBIfam" id="TIGR00193">
    <property type="entry name" value="urease_gam"/>
    <property type="match status" value="1"/>
</dbReference>
<evidence type="ECO:0000256" key="9">
    <source>
        <dbReference type="PIRSR" id="PIRSR611612-51"/>
    </source>
</evidence>
<dbReference type="SUPFAM" id="SSF51338">
    <property type="entry name" value="Composite domain of metallo-dependent hydrolases"/>
    <property type="match status" value="2"/>
</dbReference>
<accession>A0AAD5X8U8</accession>
<dbReference type="SUPFAM" id="SSF51556">
    <property type="entry name" value="Metallo-dependent hydrolases"/>
    <property type="match status" value="1"/>
</dbReference>
<dbReference type="PROSITE" id="PS01120">
    <property type="entry name" value="UREASE_1"/>
    <property type="match status" value="1"/>
</dbReference>
<sequence length="893" mass="95665">MQAELIASPPSPKPIFSIPSPPSPSRARESPEKVPNMHLIPSELDKLVLHQAGFIAQKRLARGLRLNHVEATALIASQLLEFIRDGKHTVAQLMGVGQRLLGRRHVLPGVVHTLHEVQIEGTFPDGTKLVTIHHPIATEDGDLLNALYGSFLPVPDKSVFGDVMEEDEAPGALIVKPGKIAINEGRKRFALKVTNNGDRPVQVGSHYHFIEVNAELKFDREVAYGRRLDIPAGTAVRFEPGETKLVTLTDISGTQTIHGGNNLATGPVDRTRLPQILSHLQSLGFAHEPLSKPLAPPTPHLIDRLRYADAYGPTTGDRVRLADTDLYIEIEKDFTVYGDECVFGGGKVIREGMGQATGLKEGEALDLVITNAVIVDWSGIYKADIGIRDGFIAGIGKAGNPAVMAGVTPGMLVGEGTEVLAGEGSIFTAGGIDAHVHFICPQICTQAIATGITTVIGGGTGPNTGTNATTCTPGKSSIRMMLQATDEMPINVGFTGKGNTSAPVAIVDQICAGAIGLKLHEDWGTTPAAIDNCLSVCEEYDVQATIHTDTLNESGFVEASINAFKGRTIHAYHSEGAGGGHAPDIIRVCGEPNVIPSSTNPTRPLTVNTLDEHLDMLMVCHHLSKDIPEDIAFAESRIRAETIGAEDVLQDMGAISIISSDSQAMGRVGEVISRTWQTADKMKKVRGRLGMGKGADGKGEGEERDLADNWRVRRYVAKYTINVWVFLVLEFRVGGALAHGISHLVGSIEVGKLADLVQYKPAFFGTKPERILKGGVIVWAQMGDANASIPTPQPVLSRPMFGAHASSVQSGRTCVAFVSQAALQKGIAAEYGLRKRVEAVKGCRKVGKKNMKLNDFCPKIEVDPETYVVKVDGERVGAEPVDRVSMAQGVYLF</sequence>
<dbReference type="AlphaFoldDB" id="A0AAD5X8U8"/>
<evidence type="ECO:0000256" key="12">
    <source>
        <dbReference type="SAM" id="MobiDB-lite"/>
    </source>
</evidence>
<dbReference type="InterPro" id="IPR017950">
    <property type="entry name" value="Urease_AS"/>
</dbReference>
<dbReference type="Gene3D" id="3.20.20.140">
    <property type="entry name" value="Metal-dependent hydrolases"/>
    <property type="match status" value="1"/>
</dbReference>
<evidence type="ECO:0000256" key="6">
    <source>
        <dbReference type="ARBA" id="ARBA00022801"/>
    </source>
</evidence>
<feature type="binding site" evidence="9">
    <location>
        <position position="661"/>
    </location>
    <ligand>
        <name>Ni(2+)</name>
        <dbReference type="ChEBI" id="CHEBI:49786"/>
        <label>1</label>
    </ligand>
</feature>
<dbReference type="Pfam" id="PF00449">
    <property type="entry name" value="Urease_alpha"/>
    <property type="match status" value="1"/>
</dbReference>
<feature type="binding site" evidence="9">
    <location>
        <position position="435"/>
    </location>
    <ligand>
        <name>Ni(2+)</name>
        <dbReference type="ChEBI" id="CHEBI:49786"/>
        <label>1</label>
    </ligand>
</feature>
<feature type="modified residue" description="N6-carboxylysine" evidence="8">
    <location>
        <position position="518"/>
    </location>
</feature>
<keyword evidence="4 9" id="KW-0533">Nickel</keyword>
<dbReference type="NCBIfam" id="NF009682">
    <property type="entry name" value="PRK13203.1"/>
    <property type="match status" value="1"/>
</dbReference>
<dbReference type="FunFam" id="3.30.280.10:FF:000001">
    <property type="entry name" value="Urease subunit alpha"/>
    <property type="match status" value="1"/>
</dbReference>
<keyword evidence="6 11" id="KW-0378">Hydrolase</keyword>
<comment type="caution">
    <text evidence="14">The sequence shown here is derived from an EMBL/GenBank/DDBJ whole genome shotgun (WGS) entry which is preliminary data.</text>
</comment>
<dbReference type="NCBIfam" id="NF009671">
    <property type="entry name" value="PRK13192.1"/>
    <property type="match status" value="1"/>
</dbReference>
<evidence type="ECO:0000256" key="11">
    <source>
        <dbReference type="PROSITE-ProRule" id="PRU00700"/>
    </source>
</evidence>
<feature type="binding site" description="via carbamate group" evidence="9">
    <location>
        <position position="518"/>
    </location>
    <ligand>
        <name>Ni(2+)</name>
        <dbReference type="ChEBI" id="CHEBI:49786"/>
        <label>2</label>
    </ligand>
</feature>
<evidence type="ECO:0000256" key="5">
    <source>
        <dbReference type="ARBA" id="ARBA00022723"/>
    </source>
</evidence>
<dbReference type="SUPFAM" id="SSF54111">
    <property type="entry name" value="Urease, gamma-subunit"/>
    <property type="match status" value="1"/>
</dbReference>